<comment type="caution">
    <text evidence="1">The sequence shown here is derived from an EMBL/GenBank/DDBJ whole genome shotgun (WGS) entry which is preliminary data.</text>
</comment>
<evidence type="ECO:0000313" key="2">
    <source>
        <dbReference type="Proteomes" id="UP001168821"/>
    </source>
</evidence>
<keyword evidence="2" id="KW-1185">Reference proteome</keyword>
<dbReference type="AlphaFoldDB" id="A0AA38MR42"/>
<organism evidence="1 2">
    <name type="scientific">Zophobas morio</name>
    <dbReference type="NCBI Taxonomy" id="2755281"/>
    <lineage>
        <taxon>Eukaryota</taxon>
        <taxon>Metazoa</taxon>
        <taxon>Ecdysozoa</taxon>
        <taxon>Arthropoda</taxon>
        <taxon>Hexapoda</taxon>
        <taxon>Insecta</taxon>
        <taxon>Pterygota</taxon>
        <taxon>Neoptera</taxon>
        <taxon>Endopterygota</taxon>
        <taxon>Coleoptera</taxon>
        <taxon>Polyphaga</taxon>
        <taxon>Cucujiformia</taxon>
        <taxon>Tenebrionidae</taxon>
        <taxon>Zophobas</taxon>
    </lineage>
</organism>
<evidence type="ECO:0000313" key="1">
    <source>
        <dbReference type="EMBL" id="KAJ3665316.1"/>
    </source>
</evidence>
<proteinExistence type="predicted"/>
<dbReference type="Proteomes" id="UP001168821">
    <property type="component" value="Unassembled WGS sequence"/>
</dbReference>
<gene>
    <name evidence="1" type="ORF">Zmor_000816</name>
</gene>
<dbReference type="EMBL" id="JALNTZ010000001">
    <property type="protein sequence ID" value="KAJ3665316.1"/>
    <property type="molecule type" value="Genomic_DNA"/>
</dbReference>
<sequence length="88" mass="10278">MYQLVTVACLINVFDNSEFFQLRACRHGNALMLRLMEMPGWPTNCGSSVFQIARFRVREHLHQWYSIFEIMVPSSLKLTVIRPKNTTS</sequence>
<accession>A0AA38MR42</accession>
<reference evidence="1" key="1">
    <citation type="journal article" date="2023" name="G3 (Bethesda)">
        <title>Whole genome assemblies of Zophobas morio and Tenebrio molitor.</title>
        <authorList>
            <person name="Kaur S."/>
            <person name="Stinson S.A."/>
            <person name="diCenzo G.C."/>
        </authorList>
    </citation>
    <scope>NUCLEOTIDE SEQUENCE</scope>
    <source>
        <strain evidence="1">QUZm001</strain>
    </source>
</reference>
<protein>
    <submittedName>
        <fullName evidence="1">Uncharacterized protein</fullName>
    </submittedName>
</protein>
<name>A0AA38MR42_9CUCU</name>